<comment type="caution">
    <text evidence="1">The sequence shown here is derived from an EMBL/GenBank/DDBJ whole genome shotgun (WGS) entry which is preliminary data.</text>
</comment>
<proteinExistence type="predicted"/>
<evidence type="ECO:0000313" key="2">
    <source>
        <dbReference type="Proteomes" id="UP000619486"/>
    </source>
</evidence>
<protein>
    <submittedName>
        <fullName evidence="1">Uncharacterized protein</fullName>
    </submittedName>
</protein>
<dbReference type="EMBL" id="BMQQ01000005">
    <property type="protein sequence ID" value="GGT26610.1"/>
    <property type="molecule type" value="Genomic_DNA"/>
</dbReference>
<dbReference type="Proteomes" id="UP000619486">
    <property type="component" value="Unassembled WGS sequence"/>
</dbReference>
<gene>
    <name evidence="1" type="ORF">GCM10014713_19690</name>
</gene>
<keyword evidence="2" id="KW-1185">Reference proteome</keyword>
<dbReference type="AlphaFoldDB" id="A0A918H0L8"/>
<name>A0A918H0L8_9ACTN</name>
<reference evidence="1" key="1">
    <citation type="journal article" date="2014" name="Int. J. Syst. Evol. Microbiol.">
        <title>Complete genome sequence of Corynebacterium casei LMG S-19264T (=DSM 44701T), isolated from a smear-ripened cheese.</title>
        <authorList>
            <consortium name="US DOE Joint Genome Institute (JGI-PGF)"/>
            <person name="Walter F."/>
            <person name="Albersmeier A."/>
            <person name="Kalinowski J."/>
            <person name="Ruckert C."/>
        </authorList>
    </citation>
    <scope>NUCLEOTIDE SEQUENCE</scope>
    <source>
        <strain evidence="1">JCM 3172</strain>
    </source>
</reference>
<accession>A0A918H0L8</accession>
<reference evidence="1" key="2">
    <citation type="submission" date="2020-09" db="EMBL/GenBank/DDBJ databases">
        <authorList>
            <person name="Sun Q."/>
            <person name="Ohkuma M."/>
        </authorList>
    </citation>
    <scope>NUCLEOTIDE SEQUENCE</scope>
    <source>
        <strain evidence="1">JCM 3172</strain>
    </source>
</reference>
<evidence type="ECO:0000313" key="1">
    <source>
        <dbReference type="EMBL" id="GGT26610.1"/>
    </source>
</evidence>
<organism evidence="1 2">
    <name type="scientific">Streptomyces purpureus</name>
    <dbReference type="NCBI Taxonomy" id="1951"/>
    <lineage>
        <taxon>Bacteria</taxon>
        <taxon>Bacillati</taxon>
        <taxon>Actinomycetota</taxon>
        <taxon>Actinomycetes</taxon>
        <taxon>Kitasatosporales</taxon>
        <taxon>Streptomycetaceae</taxon>
        <taxon>Streptomyces</taxon>
    </lineage>
</organism>
<sequence>MIAMDLTVTARCTADEVKHLEEVFGDFKQRNLATLIAKAGAREALDQAMGIVTPSTANDMRVARIRALIQEEVPVGDAEKVVAALYRVPTPTARGLVRAAIARFEDVREKVILAIRSSLDGADPVPDNEVWEVLLISTPVREWIMAETAVSNHPSSRPSKNAGLRLFPDDTYQYLRERVGLPRRPWS</sequence>